<organism evidence="5 6">
    <name type="scientific">Nonomuraea terrae</name>
    <dbReference type="NCBI Taxonomy" id="2530383"/>
    <lineage>
        <taxon>Bacteria</taxon>
        <taxon>Bacillati</taxon>
        <taxon>Actinomycetota</taxon>
        <taxon>Actinomycetes</taxon>
        <taxon>Streptosporangiales</taxon>
        <taxon>Streptosporangiaceae</taxon>
        <taxon>Nonomuraea</taxon>
    </lineage>
</organism>
<dbReference type="InterPro" id="IPR015943">
    <property type="entry name" value="WD40/YVTN_repeat-like_dom_sf"/>
</dbReference>
<dbReference type="AlphaFoldDB" id="A0A4R4XWX8"/>
<keyword evidence="4" id="KW-0812">Transmembrane</keyword>
<keyword evidence="6" id="KW-1185">Reference proteome</keyword>
<dbReference type="InterPro" id="IPR001680">
    <property type="entry name" value="WD40_rpt"/>
</dbReference>
<evidence type="ECO:0000313" key="5">
    <source>
        <dbReference type="EMBL" id="TDD35122.1"/>
    </source>
</evidence>
<dbReference type="InterPro" id="IPR019775">
    <property type="entry name" value="WD40_repeat_CS"/>
</dbReference>
<dbReference type="InterPro" id="IPR011047">
    <property type="entry name" value="Quinoprotein_ADH-like_sf"/>
</dbReference>
<keyword evidence="1 3" id="KW-0853">WD repeat</keyword>
<dbReference type="SUPFAM" id="SSF52540">
    <property type="entry name" value="P-loop containing nucleoside triphosphate hydrolases"/>
    <property type="match status" value="1"/>
</dbReference>
<dbReference type="PRINTS" id="PR00320">
    <property type="entry name" value="GPROTEINBRPT"/>
</dbReference>
<dbReference type="EMBL" id="SMKQ01000223">
    <property type="protein sequence ID" value="TDD35122.1"/>
    <property type="molecule type" value="Genomic_DNA"/>
</dbReference>
<evidence type="ECO:0000256" key="1">
    <source>
        <dbReference type="ARBA" id="ARBA00022574"/>
    </source>
</evidence>
<keyword evidence="4" id="KW-0472">Membrane</keyword>
<keyword evidence="4" id="KW-1133">Transmembrane helix</keyword>
<feature type="transmembrane region" description="Helical" evidence="4">
    <location>
        <begin position="807"/>
        <end position="826"/>
    </location>
</feature>
<comment type="caution">
    <text evidence="5">The sequence shown here is derived from an EMBL/GenBank/DDBJ whole genome shotgun (WGS) entry which is preliminary data.</text>
</comment>
<dbReference type="PROSITE" id="PS50082">
    <property type="entry name" value="WD_REPEATS_2"/>
    <property type="match status" value="4"/>
</dbReference>
<dbReference type="OrthoDB" id="419058at2"/>
<reference evidence="5 6" key="1">
    <citation type="submission" date="2019-03" db="EMBL/GenBank/DDBJ databases">
        <title>Draft genome sequences of novel Actinobacteria.</title>
        <authorList>
            <person name="Sahin N."/>
            <person name="Ay H."/>
            <person name="Saygin H."/>
        </authorList>
    </citation>
    <scope>NUCLEOTIDE SEQUENCE [LARGE SCALE GENOMIC DNA]</scope>
    <source>
        <strain evidence="5 6">CH32</strain>
    </source>
</reference>
<feature type="repeat" description="WD" evidence="3">
    <location>
        <begin position="1109"/>
        <end position="1147"/>
    </location>
</feature>
<dbReference type="PROSITE" id="PS00678">
    <property type="entry name" value="WD_REPEATS_1"/>
    <property type="match status" value="2"/>
</dbReference>
<protein>
    <submittedName>
        <fullName evidence="5">Uncharacterized protein</fullName>
    </submittedName>
</protein>
<feature type="repeat" description="WD" evidence="3">
    <location>
        <begin position="882"/>
        <end position="924"/>
    </location>
</feature>
<gene>
    <name evidence="5" type="ORF">E1286_40035</name>
</gene>
<feature type="transmembrane region" description="Helical" evidence="4">
    <location>
        <begin position="641"/>
        <end position="663"/>
    </location>
</feature>
<evidence type="ECO:0000256" key="4">
    <source>
        <dbReference type="SAM" id="Phobius"/>
    </source>
</evidence>
<feature type="transmembrane region" description="Helical" evidence="4">
    <location>
        <begin position="596"/>
        <end position="620"/>
    </location>
</feature>
<keyword evidence="2" id="KW-0677">Repeat</keyword>
<dbReference type="Pfam" id="PF00400">
    <property type="entry name" value="WD40"/>
    <property type="match status" value="3"/>
</dbReference>
<dbReference type="SUPFAM" id="SSF50998">
    <property type="entry name" value="Quinoprotein alcohol dehydrogenase-like"/>
    <property type="match status" value="1"/>
</dbReference>
<dbReference type="SMART" id="SM00320">
    <property type="entry name" value="WD40"/>
    <property type="match status" value="7"/>
</dbReference>
<proteinExistence type="predicted"/>
<dbReference type="Gene3D" id="2.130.10.10">
    <property type="entry name" value="YVTN repeat-like/Quinoprotein amine dehydrogenase"/>
    <property type="match status" value="2"/>
</dbReference>
<name>A0A4R4XWX8_9ACTN</name>
<feature type="transmembrane region" description="Helical" evidence="4">
    <location>
        <begin position="63"/>
        <end position="82"/>
    </location>
</feature>
<dbReference type="PROSITE" id="PS50294">
    <property type="entry name" value="WD_REPEATS_REGION"/>
    <property type="match status" value="2"/>
</dbReference>
<dbReference type="InterPro" id="IPR020472">
    <property type="entry name" value="WD40_PAC1"/>
</dbReference>
<evidence type="ECO:0000313" key="6">
    <source>
        <dbReference type="Proteomes" id="UP000295302"/>
    </source>
</evidence>
<evidence type="ECO:0000256" key="3">
    <source>
        <dbReference type="PROSITE-ProRule" id="PRU00221"/>
    </source>
</evidence>
<accession>A0A4R4XWX8</accession>
<feature type="transmembrane region" description="Helical" evidence="4">
    <location>
        <begin position="463"/>
        <end position="486"/>
    </location>
</feature>
<dbReference type="Gene3D" id="3.40.50.300">
    <property type="entry name" value="P-loop containing nucleotide triphosphate hydrolases"/>
    <property type="match status" value="1"/>
</dbReference>
<feature type="transmembrane region" description="Helical" evidence="4">
    <location>
        <begin position="516"/>
        <end position="536"/>
    </location>
</feature>
<feature type="transmembrane region" description="Helical" evidence="4">
    <location>
        <begin position="711"/>
        <end position="733"/>
    </location>
</feature>
<evidence type="ECO:0000256" key="2">
    <source>
        <dbReference type="ARBA" id="ARBA00022737"/>
    </source>
</evidence>
<dbReference type="InterPro" id="IPR027417">
    <property type="entry name" value="P-loop_NTPase"/>
</dbReference>
<dbReference type="PANTHER" id="PTHR22847:SF637">
    <property type="entry name" value="WD REPEAT DOMAIN 5B"/>
    <property type="match status" value="1"/>
</dbReference>
<sequence length="1147" mass="122415">MSFMLKNASRATGRLTILRVPSRSRSRRRFVRNGLLLLLVAGFVALAVWMANSDPSANDARASVISMFVGLAALTITLAGTLRVEPSEPLKPNALADDLAATVQAQWLEETKARKLRDPGVLPLSWAATERDVSDDFELITGQQVGRVVKLRLEGRLEGEFDTVTRRLATDYRAIHSGRLLVLGEPGSGKTVLAVLLTLGLLDSEVRADGGPVPVLLTASSWDPVADSMDAWIVHSLATSYYNGRREIPQLLYDRGLLLPILDGLDEIPESARRSAVRSINQAIGQDRAVVVTCRSAEYQDVIDGGGQPLRRAPVIEVAAVTSTEIIAYLEAVDWPDGTDWRPVYDHLRAEPDTPLAMALSTPLMVSMARRVYQRLGGSPAELLDPVRFDSRHAVEDYLLDRVIDAAYAPDKLPSGQIVPGSVSKWPAAKARGWLTFLAKYLHQHRERDLAWWLLSRRLLSPWAAPLIGLAIGAILMVAAFLWTFFLGPQDFVEVAGVPGTPEIGTRDVRTDFFDALAVGTGTGAGFAILAMMTWSAGADRAPGRLSLRVRGSMDRLLRGFTTGLAVTAMLVLPVLGAVAISTSSEGWALTDLQDYWALALMGGALAVTVGLAMAVHNWLDAPPRRSAQASPLRFIRQDRRSSLVGALAAGTVLGIGMLPALIAGKVVAAMTQTAVTRWPRDGWFQGVGGLGDTIAVHSAMLFGDESLPVLLGWVVLLPGTVFALLILLTRAWPRFLLARHMLAGRGLLPWRLMAFLSDAREQELLRESGGTYQFRHIRLQEWLATQQPESPSTPKGNVFHAVKHRGVVLTAIVAVLIAVVARSTIGSLPDDRSQATLMGHVGEVNAVAVGELDGKTVAVTGGDDGTRVWDLTTGEPARRPLIGHKDMVYRVALGELSGKIVAVTEIDDGARVWDLATGKPLGRPLINHDGLVWAVAVGKDGRTVAVTDNGYGTVWDLATGELVRQPLTGHTSAVYLGAVGELDGRTVAVTSGPDGVVWVRDLATGEPVRQPLTGGRTDAVNGVAVNAVAMGELSGRTVAVSGRSDGMVWVWDLAKGEPVGKPLEGHLGAVNAVAMGELNGKTVALTGGDDGTVRVWDLATGEPVGKPLEGHLGAVNAVAMGKLNGKAIAVTGGDDGTVRVWDLSAL</sequence>
<feature type="repeat" description="WD" evidence="3">
    <location>
        <begin position="838"/>
        <end position="880"/>
    </location>
</feature>
<dbReference type="Proteomes" id="UP000295302">
    <property type="component" value="Unassembled WGS sequence"/>
</dbReference>
<feature type="transmembrane region" description="Helical" evidence="4">
    <location>
        <begin position="557"/>
        <end position="581"/>
    </location>
</feature>
<feature type="repeat" description="WD" evidence="3">
    <location>
        <begin position="1064"/>
        <end position="1107"/>
    </location>
</feature>
<dbReference type="PANTHER" id="PTHR22847">
    <property type="entry name" value="WD40 REPEAT PROTEIN"/>
    <property type="match status" value="1"/>
</dbReference>
<dbReference type="CDD" id="cd00200">
    <property type="entry name" value="WD40"/>
    <property type="match status" value="1"/>
</dbReference>